<keyword evidence="6" id="KW-0808">Transferase</keyword>
<feature type="transmembrane region" description="Helical" evidence="5">
    <location>
        <begin position="12"/>
        <end position="35"/>
    </location>
</feature>
<evidence type="ECO:0000256" key="1">
    <source>
        <dbReference type="ARBA" id="ARBA00004141"/>
    </source>
</evidence>
<keyword evidence="2 5" id="KW-0812">Transmembrane</keyword>
<organism evidence="6 7">
    <name type="scientific">Albibacterium bauzanense</name>
    <dbReference type="NCBI Taxonomy" id="653929"/>
    <lineage>
        <taxon>Bacteria</taxon>
        <taxon>Pseudomonadati</taxon>
        <taxon>Bacteroidota</taxon>
        <taxon>Sphingobacteriia</taxon>
        <taxon>Sphingobacteriales</taxon>
        <taxon>Sphingobacteriaceae</taxon>
        <taxon>Albibacterium</taxon>
    </lineage>
</organism>
<keyword evidence="3 5" id="KW-1133">Transmembrane helix</keyword>
<feature type="transmembrane region" description="Helical" evidence="5">
    <location>
        <begin position="138"/>
        <end position="160"/>
    </location>
</feature>
<comment type="caution">
    <text evidence="6">The sequence shown here is derived from an EMBL/GenBank/DDBJ whole genome shotgun (WGS) entry which is preliminary data.</text>
</comment>
<name>A0A4R1LWQ2_9SPHI</name>
<keyword evidence="7" id="KW-1185">Reference proteome</keyword>
<feature type="transmembrane region" description="Helical" evidence="5">
    <location>
        <begin position="82"/>
        <end position="101"/>
    </location>
</feature>
<feature type="transmembrane region" description="Helical" evidence="5">
    <location>
        <begin position="217"/>
        <end position="235"/>
    </location>
</feature>
<dbReference type="InterPro" id="IPR000537">
    <property type="entry name" value="UbiA_prenyltransferase"/>
</dbReference>
<dbReference type="PROSITE" id="PS51257">
    <property type="entry name" value="PROKAR_LIPOPROTEIN"/>
    <property type="match status" value="1"/>
</dbReference>
<keyword evidence="4 5" id="KW-0472">Membrane</keyword>
<protein>
    <submittedName>
        <fullName evidence="6">4-hydroxybenzoate polyprenyltransferase</fullName>
    </submittedName>
</protein>
<reference evidence="6 7" key="1">
    <citation type="submission" date="2019-03" db="EMBL/GenBank/DDBJ databases">
        <title>Genomic Encyclopedia of Archaeal and Bacterial Type Strains, Phase II (KMG-II): from individual species to whole genera.</title>
        <authorList>
            <person name="Goeker M."/>
        </authorList>
    </citation>
    <scope>NUCLEOTIDE SEQUENCE [LARGE SCALE GENOMIC DNA]</scope>
    <source>
        <strain evidence="6 7">DSM 22554</strain>
    </source>
</reference>
<gene>
    <name evidence="6" type="ORF">C8N28_1918</name>
</gene>
<dbReference type="EMBL" id="SMGO01000002">
    <property type="protein sequence ID" value="TCK83322.1"/>
    <property type="molecule type" value="Genomic_DNA"/>
</dbReference>
<dbReference type="RefSeq" id="WP_132224210.1">
    <property type="nucleotide sequence ID" value="NZ_SMGO01000002.1"/>
</dbReference>
<evidence type="ECO:0000256" key="5">
    <source>
        <dbReference type="SAM" id="Phobius"/>
    </source>
</evidence>
<feature type="transmembrane region" description="Helical" evidence="5">
    <location>
        <begin position="166"/>
        <end position="192"/>
    </location>
</feature>
<dbReference type="GO" id="GO:0016020">
    <property type="term" value="C:membrane"/>
    <property type="evidence" value="ECO:0007669"/>
    <property type="project" value="UniProtKB-SubCell"/>
</dbReference>
<comment type="subcellular location">
    <subcellularLocation>
        <location evidence="1">Membrane</location>
        <topology evidence="1">Multi-pass membrane protein</topology>
    </subcellularLocation>
</comment>
<dbReference type="AlphaFoldDB" id="A0A4R1LWQ2"/>
<feature type="transmembrane region" description="Helical" evidence="5">
    <location>
        <begin position="241"/>
        <end position="258"/>
    </location>
</feature>
<sequence>MRYTWLTRPLDFILFSNLFIACCAMAQGALTYMLLKTPLNFVVIAILGCATMFLYNFSMILARPKDPSNSPHRRVHWIYSHYNLVVSLTVLSAIALIPLTLQLSIGTITLLFFIGLLALSYSFPLFKDKSKRVGLRNLPGAKLFIISMVWALSCVCVPIIELKSSGISVSLIALLLLTAKRFLFITAITIPFDIRDLFQDKQYNLKTLPVILGERKSTLFCQALLILYIILLLIFVPKLTLAIAGLIAVTLLTGWLIFKSRWKKDEYYYFFYLDGTLILQFLSVFILQYFSVSF</sequence>
<dbReference type="Proteomes" id="UP000294616">
    <property type="component" value="Unassembled WGS sequence"/>
</dbReference>
<feature type="transmembrane region" description="Helical" evidence="5">
    <location>
        <begin position="41"/>
        <end position="62"/>
    </location>
</feature>
<evidence type="ECO:0000256" key="4">
    <source>
        <dbReference type="ARBA" id="ARBA00023136"/>
    </source>
</evidence>
<feature type="transmembrane region" description="Helical" evidence="5">
    <location>
        <begin position="107"/>
        <end position="126"/>
    </location>
</feature>
<evidence type="ECO:0000313" key="6">
    <source>
        <dbReference type="EMBL" id="TCK83322.1"/>
    </source>
</evidence>
<dbReference type="OrthoDB" id="1467772at2"/>
<evidence type="ECO:0000256" key="2">
    <source>
        <dbReference type="ARBA" id="ARBA00022692"/>
    </source>
</evidence>
<dbReference type="GO" id="GO:0016765">
    <property type="term" value="F:transferase activity, transferring alkyl or aryl (other than methyl) groups"/>
    <property type="evidence" value="ECO:0007669"/>
    <property type="project" value="InterPro"/>
</dbReference>
<proteinExistence type="predicted"/>
<evidence type="ECO:0000313" key="7">
    <source>
        <dbReference type="Proteomes" id="UP000294616"/>
    </source>
</evidence>
<evidence type="ECO:0000256" key="3">
    <source>
        <dbReference type="ARBA" id="ARBA00022989"/>
    </source>
</evidence>
<accession>A0A4R1LWQ2</accession>
<dbReference type="Pfam" id="PF01040">
    <property type="entry name" value="UbiA"/>
    <property type="match status" value="1"/>
</dbReference>
<dbReference type="Gene3D" id="1.20.120.1780">
    <property type="entry name" value="UbiA prenyltransferase"/>
    <property type="match status" value="1"/>
</dbReference>
<feature type="transmembrane region" description="Helical" evidence="5">
    <location>
        <begin position="270"/>
        <end position="290"/>
    </location>
</feature>